<comment type="caution">
    <text evidence="2">The sequence shown here is derived from an EMBL/GenBank/DDBJ whole genome shotgun (WGS) entry which is preliminary data.</text>
</comment>
<name>A0A3D8L939_9BACT</name>
<dbReference type="CDD" id="cd04301">
    <property type="entry name" value="NAT_SF"/>
    <property type="match status" value="1"/>
</dbReference>
<gene>
    <name evidence="2" type="ORF">DXT99_17550</name>
</gene>
<evidence type="ECO:0000313" key="3">
    <source>
        <dbReference type="Proteomes" id="UP000256708"/>
    </source>
</evidence>
<dbReference type="EMBL" id="QRGR01000020">
    <property type="protein sequence ID" value="RDV13836.1"/>
    <property type="molecule type" value="Genomic_DNA"/>
</dbReference>
<feature type="domain" description="N-acetyltransferase" evidence="1">
    <location>
        <begin position="1"/>
        <end position="146"/>
    </location>
</feature>
<organism evidence="2 3">
    <name type="scientific">Pontibacter diazotrophicus</name>
    <dbReference type="NCBI Taxonomy" id="1400979"/>
    <lineage>
        <taxon>Bacteria</taxon>
        <taxon>Pseudomonadati</taxon>
        <taxon>Bacteroidota</taxon>
        <taxon>Cytophagia</taxon>
        <taxon>Cytophagales</taxon>
        <taxon>Hymenobacteraceae</taxon>
        <taxon>Pontibacter</taxon>
    </lineage>
</organism>
<dbReference type="Pfam" id="PF00583">
    <property type="entry name" value="Acetyltransf_1"/>
    <property type="match status" value="1"/>
</dbReference>
<dbReference type="InterPro" id="IPR016181">
    <property type="entry name" value="Acyl_CoA_acyltransferase"/>
</dbReference>
<dbReference type="OrthoDB" id="961272at2"/>
<dbReference type="Proteomes" id="UP000256708">
    <property type="component" value="Unassembled WGS sequence"/>
</dbReference>
<keyword evidence="3" id="KW-1185">Reference proteome</keyword>
<dbReference type="Gene3D" id="3.40.630.30">
    <property type="match status" value="1"/>
</dbReference>
<evidence type="ECO:0000259" key="1">
    <source>
        <dbReference type="PROSITE" id="PS51186"/>
    </source>
</evidence>
<dbReference type="InterPro" id="IPR000182">
    <property type="entry name" value="GNAT_dom"/>
</dbReference>
<evidence type="ECO:0000313" key="2">
    <source>
        <dbReference type="EMBL" id="RDV13836.1"/>
    </source>
</evidence>
<accession>A0A3D8L939</accession>
<dbReference type="RefSeq" id="WP_115566884.1">
    <property type="nucleotide sequence ID" value="NZ_QRGR01000020.1"/>
</dbReference>
<protein>
    <submittedName>
        <fullName evidence="2">N-acetyltransferase</fullName>
    </submittedName>
</protein>
<keyword evidence="2" id="KW-0808">Transferase</keyword>
<reference evidence="3" key="1">
    <citation type="submission" date="2018-08" db="EMBL/GenBank/DDBJ databases">
        <authorList>
            <person name="Liu Z.-W."/>
            <person name="Du Z.-J."/>
        </authorList>
    </citation>
    <scope>NUCLEOTIDE SEQUENCE [LARGE SCALE GENOMIC DNA]</scope>
    <source>
        <strain evidence="3">H4X</strain>
    </source>
</reference>
<proteinExistence type="predicted"/>
<dbReference type="PROSITE" id="PS51186">
    <property type="entry name" value="GNAT"/>
    <property type="match status" value="1"/>
</dbReference>
<dbReference type="GO" id="GO:0016747">
    <property type="term" value="F:acyltransferase activity, transferring groups other than amino-acyl groups"/>
    <property type="evidence" value="ECO:0007669"/>
    <property type="project" value="InterPro"/>
</dbReference>
<dbReference type="SUPFAM" id="SSF55729">
    <property type="entry name" value="Acyl-CoA N-acyltransferases (Nat)"/>
    <property type="match status" value="1"/>
</dbReference>
<dbReference type="AlphaFoldDB" id="A0A3D8L939"/>
<sequence length="147" mass="17401">MIRAYTSKDKEELVALLRLNTPQYFDESEEADFIEYLDNRLEDYFVVEDNREIIGSGGINYFPESKLACISWDMVHPNFQGRGVGKQLTLHRIEHIKKNPAINLIVVRTTQLVYKFYEKMGFDLEKTEKDFWAKGFDLYQMQMTLEK</sequence>